<evidence type="ECO:0000313" key="2">
    <source>
        <dbReference type="EMBL" id="AWM37088.1"/>
    </source>
</evidence>
<gene>
    <name evidence="2" type="ORF">C1280_08660</name>
</gene>
<dbReference type="InterPro" id="IPR038407">
    <property type="entry name" value="v-SNARE_N_sf"/>
</dbReference>
<evidence type="ECO:0000256" key="1">
    <source>
        <dbReference type="SAM" id="Coils"/>
    </source>
</evidence>
<accession>A0A2Z3GUW9</accession>
<evidence type="ECO:0000313" key="3">
    <source>
        <dbReference type="Proteomes" id="UP000245802"/>
    </source>
</evidence>
<feature type="coiled-coil region" evidence="1">
    <location>
        <begin position="119"/>
        <end position="153"/>
    </location>
</feature>
<evidence type="ECO:0008006" key="4">
    <source>
        <dbReference type="Google" id="ProtNLM"/>
    </source>
</evidence>
<organism evidence="2 3">
    <name type="scientific">Gemmata obscuriglobus</name>
    <dbReference type="NCBI Taxonomy" id="114"/>
    <lineage>
        <taxon>Bacteria</taxon>
        <taxon>Pseudomonadati</taxon>
        <taxon>Planctomycetota</taxon>
        <taxon>Planctomycetia</taxon>
        <taxon>Gemmatales</taxon>
        <taxon>Gemmataceae</taxon>
        <taxon>Gemmata</taxon>
    </lineage>
</organism>
<dbReference type="Gene3D" id="1.20.58.400">
    <property type="entry name" value="t-snare proteins"/>
    <property type="match status" value="1"/>
</dbReference>
<dbReference type="GO" id="GO:0016192">
    <property type="term" value="P:vesicle-mediated transport"/>
    <property type="evidence" value="ECO:0007669"/>
    <property type="project" value="InterPro"/>
</dbReference>
<proteinExistence type="predicted"/>
<dbReference type="InterPro" id="IPR010989">
    <property type="entry name" value="SNARE"/>
</dbReference>
<dbReference type="EMBL" id="CP025958">
    <property type="protein sequence ID" value="AWM37088.1"/>
    <property type="molecule type" value="Genomic_DNA"/>
</dbReference>
<sequence>MPALVALCPATQADESVVRGPLTAVDAAARTVTVRPATGAAVTLAVGTGARVEVGGKPAGLDQLKKGQRVRATYVPRDGRNEVVALRPAVATDEQLGREIRQALAAAKSYTFAQKDKYAAELRDAADDVDDRIDQLEAEAKDAGAEAKAKVQARIADLRKRRGVITDRLSKVQSATGDAWEDVKAGAGAALSDLEKALNELGKN</sequence>
<dbReference type="SUPFAM" id="SSF47661">
    <property type="entry name" value="t-snare proteins"/>
    <property type="match status" value="1"/>
</dbReference>
<dbReference type="Proteomes" id="UP000245802">
    <property type="component" value="Chromosome"/>
</dbReference>
<name>A0A2Z3GUW9_9BACT</name>
<dbReference type="GO" id="GO:0016020">
    <property type="term" value="C:membrane"/>
    <property type="evidence" value="ECO:0007669"/>
    <property type="project" value="InterPro"/>
</dbReference>
<keyword evidence="3" id="KW-1185">Reference proteome</keyword>
<reference evidence="2 3" key="1">
    <citation type="submission" date="2018-01" db="EMBL/GenBank/DDBJ databases">
        <title>G. obscuriglobus.</title>
        <authorList>
            <person name="Franke J."/>
            <person name="Blomberg W."/>
            <person name="Selmecki A."/>
        </authorList>
    </citation>
    <scope>NUCLEOTIDE SEQUENCE [LARGE SCALE GENOMIC DNA]</scope>
    <source>
        <strain evidence="2 3">DSM 5831</strain>
    </source>
</reference>
<protein>
    <recommendedName>
        <fullName evidence="4">DUF5666 domain-containing protein</fullName>
    </recommendedName>
</protein>
<keyword evidence="1" id="KW-0175">Coiled coil</keyword>
<dbReference type="AlphaFoldDB" id="A0A2Z3GUW9"/>
<dbReference type="KEGG" id="gog:C1280_08660"/>